<dbReference type="GO" id="GO:0006212">
    <property type="term" value="P:uracil catabolic process"/>
    <property type="evidence" value="ECO:0007669"/>
    <property type="project" value="TreeGrafter"/>
</dbReference>
<dbReference type="GO" id="GO:0002058">
    <property type="term" value="F:uracil binding"/>
    <property type="evidence" value="ECO:0007669"/>
    <property type="project" value="TreeGrafter"/>
</dbReference>
<dbReference type="GO" id="GO:0006210">
    <property type="term" value="P:thymine catabolic process"/>
    <property type="evidence" value="ECO:0007669"/>
    <property type="project" value="TreeGrafter"/>
</dbReference>
<dbReference type="Gene3D" id="3.50.50.60">
    <property type="entry name" value="FAD/NAD(P)-binding domain"/>
    <property type="match status" value="1"/>
</dbReference>
<dbReference type="SUPFAM" id="SSF51971">
    <property type="entry name" value="Nucleotide-binding domain"/>
    <property type="match status" value="1"/>
</dbReference>
<dbReference type="EMBL" id="OB795024">
    <property type="protein sequence ID" value="CAD7431545.1"/>
    <property type="molecule type" value="Genomic_DNA"/>
</dbReference>
<evidence type="ECO:0000313" key="2">
    <source>
        <dbReference type="EMBL" id="CAD7431545.1"/>
    </source>
</evidence>
<dbReference type="Pfam" id="PF13450">
    <property type="entry name" value="NAD_binding_8"/>
    <property type="match status" value="1"/>
</dbReference>
<accession>A0A7R9HRB1</accession>
<dbReference type="AlphaFoldDB" id="A0A7R9HRB1"/>
<protein>
    <submittedName>
        <fullName evidence="2">Uncharacterized protein</fullName>
    </submittedName>
</protein>
<dbReference type="PANTHER" id="PTHR43073:SF2">
    <property type="entry name" value="DIHYDROPYRIMIDINE DEHYDROGENASE [NADP(+)]"/>
    <property type="match status" value="1"/>
</dbReference>
<dbReference type="PRINTS" id="PR00419">
    <property type="entry name" value="ADXRDTASE"/>
</dbReference>
<name>A0A7R9HRB1_9NEOP</name>
<reference evidence="2" key="1">
    <citation type="submission" date="2020-11" db="EMBL/GenBank/DDBJ databases">
        <authorList>
            <person name="Tran Van P."/>
        </authorList>
    </citation>
    <scope>NUCLEOTIDE SEQUENCE</scope>
</reference>
<proteinExistence type="predicted"/>
<dbReference type="GO" id="GO:0005829">
    <property type="term" value="C:cytosol"/>
    <property type="evidence" value="ECO:0007669"/>
    <property type="project" value="TreeGrafter"/>
</dbReference>
<dbReference type="GO" id="GO:0050661">
    <property type="term" value="F:NADP binding"/>
    <property type="evidence" value="ECO:0007669"/>
    <property type="project" value="TreeGrafter"/>
</dbReference>
<organism evidence="2">
    <name type="scientific">Timema monikensis</name>
    <dbReference type="NCBI Taxonomy" id="170555"/>
    <lineage>
        <taxon>Eukaryota</taxon>
        <taxon>Metazoa</taxon>
        <taxon>Ecdysozoa</taxon>
        <taxon>Arthropoda</taxon>
        <taxon>Hexapoda</taxon>
        <taxon>Insecta</taxon>
        <taxon>Pterygota</taxon>
        <taxon>Neoptera</taxon>
        <taxon>Polyneoptera</taxon>
        <taxon>Phasmatodea</taxon>
        <taxon>Timematodea</taxon>
        <taxon>Timematoidea</taxon>
        <taxon>Timematidae</taxon>
        <taxon>Timema</taxon>
    </lineage>
</organism>
<dbReference type="PANTHER" id="PTHR43073">
    <property type="entry name" value="DIHYDROPYRIMIDINE DEHYDROGENASE [NADP(+)]"/>
    <property type="match status" value="1"/>
</dbReference>
<gene>
    <name evidence="2" type="ORF">TMSB3V08_LOCUS8275</name>
</gene>
<dbReference type="InterPro" id="IPR036188">
    <property type="entry name" value="FAD/NAD-bd_sf"/>
</dbReference>
<evidence type="ECO:0000256" key="1">
    <source>
        <dbReference type="ARBA" id="ARBA00023002"/>
    </source>
</evidence>
<dbReference type="GO" id="GO:0017113">
    <property type="term" value="F:dihydropyrimidine dehydrogenase (NADP+) activity"/>
    <property type="evidence" value="ECO:0007669"/>
    <property type="project" value="TreeGrafter"/>
</dbReference>
<keyword evidence="1" id="KW-0560">Oxidoreductase</keyword>
<sequence length="255" mass="29466">MQDRIRTPAFRQRETRLSLAMTELINKHSRRWTYNIKRLQAIASGVCGHYCCLFSVAKATGWSMKRFTDLFSVTDLYKNDRLAITLIKPKTTMTTTILALIVTTVDYRSSVQTQTAMEKVACSCNMVFKQMRIPQIRPPHIQPIEHPFKLALIGCGPASLSCATFLARLGYLDITIFEKENFIGGLRYTRDDIQRETDCPRPVIRARAHDPVNRKHNRHRPSFLAPENTQVKELERFRGQIYPSLFWGLEMGERD</sequence>